<evidence type="ECO:0000313" key="1">
    <source>
        <dbReference type="EMBL" id="KAF3500542.1"/>
    </source>
</evidence>
<feature type="non-terminal residue" evidence="1">
    <location>
        <position position="1"/>
    </location>
</feature>
<dbReference type="EMBL" id="QGKX02001621">
    <property type="protein sequence ID" value="KAF3500542.1"/>
    <property type="molecule type" value="Genomic_DNA"/>
</dbReference>
<reference evidence="1" key="1">
    <citation type="submission" date="2019-12" db="EMBL/GenBank/DDBJ databases">
        <title>Genome sequencing and annotation of Brassica cretica.</title>
        <authorList>
            <person name="Studholme D.J."/>
            <person name="Sarris P."/>
        </authorList>
    </citation>
    <scope>NUCLEOTIDE SEQUENCE</scope>
    <source>
        <strain evidence="1">PFS-109/04</strain>
        <tissue evidence="1">Leaf</tissue>
    </source>
</reference>
<accession>A0A8S9N9F9</accession>
<proteinExistence type="predicted"/>
<gene>
    <name evidence="1" type="ORF">F2Q69_00040404</name>
</gene>
<sequence>MLFIVSNSGTGFPSIKGLRGQKAHYLRDVSWWTNDKDAELLRLGYVKPEVVSWSPRIIVLHNFLSSGEYEYLKAIAQPRLQGVKSDVRTNSGILDRYNTRADLRKKDHLAIDKYALRGL</sequence>
<name>A0A8S9N9F9_BRACR</name>
<dbReference type="Proteomes" id="UP000712600">
    <property type="component" value="Unassembled WGS sequence"/>
</dbReference>
<organism evidence="1 2">
    <name type="scientific">Brassica cretica</name>
    <name type="common">Mustard</name>
    <dbReference type="NCBI Taxonomy" id="69181"/>
    <lineage>
        <taxon>Eukaryota</taxon>
        <taxon>Viridiplantae</taxon>
        <taxon>Streptophyta</taxon>
        <taxon>Embryophyta</taxon>
        <taxon>Tracheophyta</taxon>
        <taxon>Spermatophyta</taxon>
        <taxon>Magnoliopsida</taxon>
        <taxon>eudicotyledons</taxon>
        <taxon>Gunneridae</taxon>
        <taxon>Pentapetalae</taxon>
        <taxon>rosids</taxon>
        <taxon>malvids</taxon>
        <taxon>Brassicales</taxon>
        <taxon>Brassicaceae</taxon>
        <taxon>Brassiceae</taxon>
        <taxon>Brassica</taxon>
    </lineage>
</organism>
<dbReference type="Gene3D" id="2.60.120.620">
    <property type="entry name" value="q2cbj1_9rhob like domain"/>
    <property type="match status" value="1"/>
</dbReference>
<dbReference type="AlphaFoldDB" id="A0A8S9N9F9"/>
<protein>
    <submittedName>
        <fullName evidence="1">Uncharacterized protein</fullName>
    </submittedName>
</protein>
<evidence type="ECO:0000313" key="2">
    <source>
        <dbReference type="Proteomes" id="UP000712600"/>
    </source>
</evidence>
<comment type="caution">
    <text evidence="1">The sequence shown here is derived from an EMBL/GenBank/DDBJ whole genome shotgun (WGS) entry which is preliminary data.</text>
</comment>